<evidence type="ECO:0000256" key="2">
    <source>
        <dbReference type="ARBA" id="ARBA00022840"/>
    </source>
</evidence>
<dbReference type="GO" id="GO:0016887">
    <property type="term" value="F:ATP hydrolysis activity"/>
    <property type="evidence" value="ECO:0007669"/>
    <property type="project" value="InterPro"/>
</dbReference>
<proteinExistence type="predicted"/>
<protein>
    <submittedName>
        <fullName evidence="4">Midasin</fullName>
    </submittedName>
</protein>
<name>A0A391P765_9EUKA</name>
<feature type="non-terminal residue" evidence="4">
    <location>
        <position position="59"/>
    </location>
</feature>
<organism evidence="4 5">
    <name type="scientific">Kipferlia bialata</name>
    <dbReference type="NCBI Taxonomy" id="797122"/>
    <lineage>
        <taxon>Eukaryota</taxon>
        <taxon>Metamonada</taxon>
        <taxon>Carpediemonas-like organisms</taxon>
        <taxon>Kipferlia</taxon>
    </lineage>
</organism>
<dbReference type="InterPro" id="IPR011704">
    <property type="entry name" value="ATPase_dyneun-rel_AAA"/>
</dbReference>
<evidence type="ECO:0000313" key="4">
    <source>
        <dbReference type="EMBL" id="GCA65529.1"/>
    </source>
</evidence>
<dbReference type="Gene3D" id="3.40.50.300">
    <property type="entry name" value="P-loop containing nucleotide triphosphate hydrolases"/>
    <property type="match status" value="1"/>
</dbReference>
<keyword evidence="5" id="KW-1185">Reference proteome</keyword>
<feature type="domain" description="ATPase dynein-related AAA" evidence="3">
    <location>
        <begin position="12"/>
        <end position="58"/>
    </location>
</feature>
<dbReference type="PANTHER" id="PTHR48103:SF2">
    <property type="entry name" value="MIDASIN"/>
    <property type="match status" value="1"/>
</dbReference>
<dbReference type="InterPro" id="IPR027417">
    <property type="entry name" value="P-loop_NTPase"/>
</dbReference>
<dbReference type="Pfam" id="PF07728">
    <property type="entry name" value="AAA_5"/>
    <property type="match status" value="1"/>
</dbReference>
<dbReference type="OrthoDB" id="3045861at2759"/>
<keyword evidence="2" id="KW-0067">ATP-binding</keyword>
<accession>A0A391P765</accession>
<dbReference type="SUPFAM" id="SSF52540">
    <property type="entry name" value="P-loop containing nucleoside triphosphate hydrolases"/>
    <property type="match status" value="1"/>
</dbReference>
<evidence type="ECO:0000256" key="1">
    <source>
        <dbReference type="ARBA" id="ARBA00022741"/>
    </source>
</evidence>
<dbReference type="EMBL" id="BDIP01011449">
    <property type="protein sequence ID" value="GCA65529.1"/>
    <property type="molecule type" value="Genomic_DNA"/>
</dbReference>
<dbReference type="GO" id="GO:0005634">
    <property type="term" value="C:nucleus"/>
    <property type="evidence" value="ECO:0007669"/>
    <property type="project" value="TreeGrafter"/>
</dbReference>
<dbReference type="PANTHER" id="PTHR48103">
    <property type="entry name" value="MIDASIN-RELATED"/>
    <property type="match status" value="1"/>
</dbReference>
<feature type="non-terminal residue" evidence="4">
    <location>
        <position position="1"/>
    </location>
</feature>
<comment type="caution">
    <text evidence="4">The sequence shown here is derived from an EMBL/GenBank/DDBJ whole genome shotgun (WGS) entry which is preliminary data.</text>
</comment>
<dbReference type="Proteomes" id="UP000265618">
    <property type="component" value="Unassembled WGS sequence"/>
</dbReference>
<sequence>DHVGCYVCDDVPGQFKWQDGPLTRAVREGEWVLFEDVDMAPPDVLSALRLLLDTGELSL</sequence>
<dbReference type="GO" id="GO:0000055">
    <property type="term" value="P:ribosomal large subunit export from nucleus"/>
    <property type="evidence" value="ECO:0007669"/>
    <property type="project" value="TreeGrafter"/>
</dbReference>
<evidence type="ECO:0000259" key="3">
    <source>
        <dbReference type="Pfam" id="PF07728"/>
    </source>
</evidence>
<gene>
    <name evidence="4" type="ORF">KIPB_017317</name>
</gene>
<dbReference type="GO" id="GO:0005524">
    <property type="term" value="F:ATP binding"/>
    <property type="evidence" value="ECO:0007669"/>
    <property type="project" value="UniProtKB-KW"/>
</dbReference>
<dbReference type="AlphaFoldDB" id="A0A391P765"/>
<evidence type="ECO:0000313" key="5">
    <source>
        <dbReference type="Proteomes" id="UP000265618"/>
    </source>
</evidence>
<dbReference type="GO" id="GO:0000027">
    <property type="term" value="P:ribosomal large subunit assembly"/>
    <property type="evidence" value="ECO:0007669"/>
    <property type="project" value="TreeGrafter"/>
</dbReference>
<reference evidence="4 5" key="1">
    <citation type="journal article" date="2018" name="PLoS ONE">
        <title>The draft genome of Kipferlia bialata reveals reductive genome evolution in fornicate parasites.</title>
        <authorList>
            <person name="Tanifuji G."/>
            <person name="Takabayashi S."/>
            <person name="Kume K."/>
            <person name="Takagi M."/>
            <person name="Nakayama T."/>
            <person name="Kamikawa R."/>
            <person name="Inagaki Y."/>
            <person name="Hashimoto T."/>
        </authorList>
    </citation>
    <scope>NUCLEOTIDE SEQUENCE [LARGE SCALE GENOMIC DNA]</scope>
    <source>
        <strain evidence="4">NY0173</strain>
    </source>
</reference>
<keyword evidence="1" id="KW-0547">Nucleotide-binding</keyword>
<dbReference type="GO" id="GO:0030687">
    <property type="term" value="C:preribosome, large subunit precursor"/>
    <property type="evidence" value="ECO:0007669"/>
    <property type="project" value="TreeGrafter"/>
</dbReference>